<dbReference type="KEGG" id="vmo:VMUT_1464"/>
<keyword evidence="3" id="KW-1185">Reference proteome</keyword>
<dbReference type="GeneID" id="10289116"/>
<gene>
    <name evidence="2" type="ordered locus">VMUT_1464</name>
</gene>
<feature type="transmembrane region" description="Helical" evidence="1">
    <location>
        <begin position="83"/>
        <end position="102"/>
    </location>
</feature>
<reference evidence="2 3" key="1">
    <citation type="journal article" date="2011" name="J. Bacteriol.">
        <title>Complete genome sequence of 'Vulcanisaeta moutnovskia' strain 768-28, a novel member of the hyperthermophilic crenarchaeal genus vulcanisaeta.</title>
        <authorList>
            <person name="Gumerov V.M."/>
            <person name="Mardanov A.V."/>
            <person name="Beletsky A.V."/>
            <person name="Prokofeva M.I."/>
            <person name="Bonch-Osmolovskaya E.A."/>
            <person name="Ravin N.V."/>
            <person name="Skryabin K.G."/>
        </authorList>
    </citation>
    <scope>NUCLEOTIDE SEQUENCE [LARGE SCALE GENOMIC DNA]</scope>
    <source>
        <strain evidence="2 3">768-28</strain>
    </source>
</reference>
<feature type="transmembrane region" description="Helical" evidence="1">
    <location>
        <begin position="454"/>
        <end position="482"/>
    </location>
</feature>
<feature type="transmembrane region" description="Helical" evidence="1">
    <location>
        <begin position="191"/>
        <end position="214"/>
    </location>
</feature>
<feature type="transmembrane region" description="Helical" evidence="1">
    <location>
        <begin position="41"/>
        <end position="63"/>
    </location>
</feature>
<dbReference type="AlphaFoldDB" id="F0QT80"/>
<feature type="transmembrane region" description="Helical" evidence="1">
    <location>
        <begin position="123"/>
        <end position="151"/>
    </location>
</feature>
<proteinExistence type="predicted"/>
<dbReference type="EMBL" id="CP002529">
    <property type="protein sequence ID" value="ADY01669.1"/>
    <property type="molecule type" value="Genomic_DNA"/>
</dbReference>
<feature type="transmembrane region" description="Helical" evidence="1">
    <location>
        <begin position="422"/>
        <end position="442"/>
    </location>
</feature>
<feature type="transmembrane region" description="Helical" evidence="1">
    <location>
        <begin position="488"/>
        <end position="512"/>
    </location>
</feature>
<evidence type="ECO:0000313" key="2">
    <source>
        <dbReference type="EMBL" id="ADY01669.1"/>
    </source>
</evidence>
<evidence type="ECO:0000256" key="1">
    <source>
        <dbReference type="SAM" id="Phobius"/>
    </source>
</evidence>
<name>F0QT80_VULM7</name>
<dbReference type="eggNOG" id="arCOG10475">
    <property type="taxonomic scope" value="Archaea"/>
</dbReference>
<organism evidence="2 3">
    <name type="scientific">Vulcanisaeta moutnovskia (strain 768-28)</name>
    <dbReference type="NCBI Taxonomy" id="985053"/>
    <lineage>
        <taxon>Archaea</taxon>
        <taxon>Thermoproteota</taxon>
        <taxon>Thermoprotei</taxon>
        <taxon>Thermoproteales</taxon>
        <taxon>Thermoproteaceae</taxon>
        <taxon>Vulcanisaeta</taxon>
    </lineage>
</organism>
<keyword evidence="1" id="KW-0812">Transmembrane</keyword>
<dbReference type="RefSeq" id="WP_013604831.1">
    <property type="nucleotide sequence ID" value="NC_015151.1"/>
</dbReference>
<dbReference type="Proteomes" id="UP000007485">
    <property type="component" value="Chromosome"/>
</dbReference>
<dbReference type="OrthoDB" id="29118at2157"/>
<feature type="transmembrane region" description="Helical" evidence="1">
    <location>
        <begin position="157"/>
        <end position="179"/>
    </location>
</feature>
<feature type="transmembrane region" description="Helical" evidence="1">
    <location>
        <begin position="243"/>
        <end position="263"/>
    </location>
</feature>
<feature type="transmembrane region" description="Helical" evidence="1">
    <location>
        <begin position="396"/>
        <end position="416"/>
    </location>
</feature>
<keyword evidence="1" id="KW-1133">Transmembrane helix</keyword>
<accession>F0QT80</accession>
<protein>
    <submittedName>
        <fullName evidence="2">Uncharacterized protein</fullName>
    </submittedName>
</protein>
<dbReference type="HOGENOM" id="CLU_529602_0_0_2"/>
<feature type="transmembrane region" description="Helical" evidence="1">
    <location>
        <begin position="344"/>
        <end position="367"/>
    </location>
</feature>
<sequence>MSAWELSGLVYRELIVQAITQVRRTGARPVRIERIISGYGIIKAVASLMIISYLAAPLIIGLITHWRTLVNMYQSPPYEYLTMYFMILLIYMLLSPIVTSVMGYPTIGDLLRTLSLNEDFIRLISIIAIVRAVDAPLASSIITAIIVSVIIHTPSPVLITAQALLLGLVGPLMGIVALDTVVRRRGSASAFLTRSLIVTTNSIPWVIALTLLMLSEDSAIISPGIAQYVPLISDPFITNHQTALMNSVITTIMLLAIDTYLLINAGPRLLRPRIPGGPESLITINKPFRGFRFRGVFTGLVRYYMRQVLSARGSLGMFIGGLLMAVFLYTSLATSMNELTQFELMIGIMAYAAPLAFITSFLPVMMYNAEYSALPIILTIPITPIRRMLAKIPMALMTYYILTAPIIVILTALGHVMTIPPVLALAVSPLASTVMSAVIFQLEVRDYLNGSQALAILNLVNTILIVITTAVPMMTFIVVQVITMNITYSTTTLVITGTAETAALTLLLIGLVKR</sequence>
<keyword evidence="1" id="KW-0472">Membrane</keyword>
<evidence type="ECO:0000313" key="3">
    <source>
        <dbReference type="Proteomes" id="UP000007485"/>
    </source>
</evidence>
<feature type="transmembrane region" description="Helical" evidence="1">
    <location>
        <begin position="315"/>
        <end position="332"/>
    </location>
</feature>